<sequence length="904" mass="100935">MKRGFLNTPKAKKAVEEAHQPPAPEPTPVLDPPSPVLSSLAKGKEKATDDQNEDVDGDVQLGSESGSESEPEQDTAAGAYGAYFAMHPWGDPSQTLHRLPPAVQKLYGTKKRVIFRQWPRDPKGKPLLPFAELKGKSTPNGFAWGATLYDFYHVRRLPALPGAIAMMPGSKLAKVMKELGELETAKDELEWAEAEADPREVPVTDMAELVEAYERRANIGMFNLYSTIDAIRESAPKRPRILTVYNQHLAGDSSDEEGGEAGEEGEEAEGVEDDAAANDEGKGKEAEDGPEAPPAEENAAADEDDSMAGDGAYTDPNVALDARWPEPESEDEPEPPVSIPPPPVIPVSSPFHPSHYPPPWPFIPFANPQPPVLLQKRIPLHLLPQTLYVHDPYNLLPARQRKKEDDTPWLSKPDIVRKYTLSLSPAVRKQVEEARKKAEEDEEMKARTLVIMRFARTKEQINNFEPRIEVPLPPYQRRPTKVEEGHLYISPVSKLGTGHHSVVYKAELELPRDLLTEPKLCGICMRNSMREEIQRLKDIGRWHRMMHAVGWGPKGYVGPQPPRSQADIDCLDDVNDPSILEKDGEIVEREITCVVPPHATPNDTLRAIEKVGIWDAFKEKIKECVASPEGQADPSGVKQIANEAIVEFAREGPEPRSTSTPIVSAPLVRINPKFNYQNPCYPETVCPHKQFLGPPPVPRTAKFEVAAKLSIQHDRHLAREAENYQNFPEHFFEHWNGYNLIPPIHDPVPVNALVPQFYGYYKPVKEKAKPKHKSKGEGEGEGDGEDEDDKPAPPPYLSPILLLEHCGTPIDPDSLSIDDQHECTSLLLRFHEAGWLHESFAARNILAQKGSPTETPFMREGSEQLSFRMIDFGRSREYKTSGERMMEEGVALRLFGLHHGAFMR</sequence>
<keyword evidence="1" id="KW-0945">Host-virus interaction</keyword>
<proteinExistence type="predicted"/>
<feature type="compositionally biased region" description="Acidic residues" evidence="2">
    <location>
        <begin position="253"/>
        <end position="277"/>
    </location>
</feature>
<dbReference type="PANTHER" id="PTHR13037:SF24">
    <property type="entry name" value="POLYCOMB PROTEIN PCL-RELATED"/>
    <property type="match status" value="1"/>
</dbReference>
<protein>
    <recommendedName>
        <fullName evidence="5">Protein kinase domain-containing protein</fullName>
    </recommendedName>
</protein>
<organism evidence="3 4">
    <name type="scientific">Hydnomerulius pinastri MD-312</name>
    <dbReference type="NCBI Taxonomy" id="994086"/>
    <lineage>
        <taxon>Eukaryota</taxon>
        <taxon>Fungi</taxon>
        <taxon>Dikarya</taxon>
        <taxon>Basidiomycota</taxon>
        <taxon>Agaricomycotina</taxon>
        <taxon>Agaricomycetes</taxon>
        <taxon>Agaricomycetidae</taxon>
        <taxon>Boletales</taxon>
        <taxon>Boletales incertae sedis</taxon>
        <taxon>Leucogyrophana</taxon>
    </lineage>
</organism>
<dbReference type="Proteomes" id="UP000053820">
    <property type="component" value="Unassembled WGS sequence"/>
</dbReference>
<name>A0A0C9W433_9AGAM</name>
<evidence type="ECO:0000313" key="3">
    <source>
        <dbReference type="EMBL" id="KIJ61098.1"/>
    </source>
</evidence>
<keyword evidence="4" id="KW-1185">Reference proteome</keyword>
<reference evidence="3 4" key="1">
    <citation type="submission" date="2014-04" db="EMBL/GenBank/DDBJ databases">
        <title>Evolutionary Origins and Diversification of the Mycorrhizal Mutualists.</title>
        <authorList>
            <consortium name="DOE Joint Genome Institute"/>
            <consortium name="Mycorrhizal Genomics Consortium"/>
            <person name="Kohler A."/>
            <person name="Kuo A."/>
            <person name="Nagy L.G."/>
            <person name="Floudas D."/>
            <person name="Copeland A."/>
            <person name="Barry K.W."/>
            <person name="Cichocki N."/>
            <person name="Veneault-Fourrey C."/>
            <person name="LaButti K."/>
            <person name="Lindquist E.A."/>
            <person name="Lipzen A."/>
            <person name="Lundell T."/>
            <person name="Morin E."/>
            <person name="Murat C."/>
            <person name="Riley R."/>
            <person name="Ohm R."/>
            <person name="Sun H."/>
            <person name="Tunlid A."/>
            <person name="Henrissat B."/>
            <person name="Grigoriev I.V."/>
            <person name="Hibbett D.S."/>
            <person name="Martin F."/>
        </authorList>
    </citation>
    <scope>NUCLEOTIDE SEQUENCE [LARGE SCALE GENOMIC DNA]</scope>
    <source>
        <strain evidence="3 4">MD-312</strain>
    </source>
</reference>
<dbReference type="OrthoDB" id="5327923at2759"/>
<feature type="region of interest" description="Disordered" evidence="2">
    <location>
        <begin position="247"/>
        <end position="318"/>
    </location>
</feature>
<gene>
    <name evidence="3" type="ORF">HYDPIDRAFT_31609</name>
</gene>
<feature type="compositionally biased region" description="Acidic residues" evidence="2">
    <location>
        <begin position="779"/>
        <end position="789"/>
    </location>
</feature>
<evidence type="ECO:0000256" key="1">
    <source>
        <dbReference type="ARBA" id="ARBA00022581"/>
    </source>
</evidence>
<accession>A0A0C9W433</accession>
<evidence type="ECO:0000313" key="4">
    <source>
        <dbReference type="Proteomes" id="UP000053820"/>
    </source>
</evidence>
<evidence type="ECO:0008006" key="5">
    <source>
        <dbReference type="Google" id="ProtNLM"/>
    </source>
</evidence>
<feature type="compositionally biased region" description="Pro residues" evidence="2">
    <location>
        <begin position="21"/>
        <end position="35"/>
    </location>
</feature>
<feature type="region of interest" description="Disordered" evidence="2">
    <location>
        <begin position="1"/>
        <end position="74"/>
    </location>
</feature>
<evidence type="ECO:0000256" key="2">
    <source>
        <dbReference type="SAM" id="MobiDB-lite"/>
    </source>
</evidence>
<dbReference type="EMBL" id="KN839865">
    <property type="protein sequence ID" value="KIJ61098.1"/>
    <property type="molecule type" value="Genomic_DNA"/>
</dbReference>
<feature type="region of interest" description="Disordered" evidence="2">
    <location>
        <begin position="768"/>
        <end position="794"/>
    </location>
</feature>
<dbReference type="HOGENOM" id="CLU_013665_0_0_1"/>
<dbReference type="AlphaFoldDB" id="A0A0C9W433"/>
<dbReference type="PANTHER" id="PTHR13037">
    <property type="entry name" value="FORMIN"/>
    <property type="match status" value="1"/>
</dbReference>